<keyword evidence="2" id="KW-1185">Reference proteome</keyword>
<evidence type="ECO:0000313" key="2">
    <source>
        <dbReference type="Proteomes" id="UP000286415"/>
    </source>
</evidence>
<name>A0A419PR15_CLOSI</name>
<reference evidence="1 2" key="1">
    <citation type="journal article" date="2018" name="Biotechnol. Adv.">
        <title>Improved genomic resources and new bioinformatic workflow for the carcinogenic parasite Clonorchis sinensis: Biotechnological implications.</title>
        <authorList>
            <person name="Wang D."/>
            <person name="Korhonen P.K."/>
            <person name="Gasser R.B."/>
            <person name="Young N.D."/>
        </authorList>
    </citation>
    <scope>NUCLEOTIDE SEQUENCE [LARGE SCALE GENOMIC DNA]</scope>
    <source>
        <strain evidence="1">Cs-k2</strain>
    </source>
</reference>
<evidence type="ECO:0000313" key="1">
    <source>
        <dbReference type="EMBL" id="KAG5453603.1"/>
    </source>
</evidence>
<accession>A0A419PR15</accession>
<reference evidence="1 2" key="2">
    <citation type="journal article" date="2021" name="Genomics">
        <title>High-quality reference genome for Clonorchis sinensis.</title>
        <authorList>
            <person name="Young N.D."/>
            <person name="Stroehlein A.J."/>
            <person name="Kinkar L."/>
            <person name="Wang T."/>
            <person name="Sohn W.M."/>
            <person name="Chang B.C.H."/>
            <person name="Kaur P."/>
            <person name="Weisz D."/>
            <person name="Dudchenko O."/>
            <person name="Aiden E.L."/>
            <person name="Korhonen P.K."/>
            <person name="Gasser R.B."/>
        </authorList>
    </citation>
    <scope>NUCLEOTIDE SEQUENCE [LARGE SCALE GENOMIC DNA]</scope>
    <source>
        <strain evidence="1">Cs-k2</strain>
    </source>
</reference>
<dbReference type="Proteomes" id="UP000286415">
    <property type="component" value="Unassembled WGS sequence"/>
</dbReference>
<dbReference type="EMBL" id="NIRI02000010">
    <property type="protein sequence ID" value="KAG5453603.1"/>
    <property type="molecule type" value="Genomic_DNA"/>
</dbReference>
<dbReference type="AlphaFoldDB" id="A0A419PR15"/>
<dbReference type="InParanoid" id="A0A419PR15"/>
<comment type="caution">
    <text evidence="1">The sequence shown here is derived from an EMBL/GenBank/DDBJ whole genome shotgun (WGS) entry which is preliminary data.</text>
</comment>
<protein>
    <submittedName>
        <fullName evidence="1">Uncharacterized protein</fullName>
    </submittedName>
</protein>
<sequence length="132" mass="15148">MCGGDCGFGAKRKGIVEAGEVSIQVVGYVNMLGDKTNVGGRRWWHSNHRNHGQRYDDFHARGIRTLRMSIPEAFLANPESRLLHPTKSTKYQVACIPKRKERCLNFKYYAEEGLNGRYPLRHIIFLSHFSLL</sequence>
<proteinExistence type="predicted"/>
<gene>
    <name evidence="1" type="ORF">CSKR_109554</name>
</gene>
<organism evidence="1 2">
    <name type="scientific">Clonorchis sinensis</name>
    <name type="common">Chinese liver fluke</name>
    <dbReference type="NCBI Taxonomy" id="79923"/>
    <lineage>
        <taxon>Eukaryota</taxon>
        <taxon>Metazoa</taxon>
        <taxon>Spiralia</taxon>
        <taxon>Lophotrochozoa</taxon>
        <taxon>Platyhelminthes</taxon>
        <taxon>Trematoda</taxon>
        <taxon>Digenea</taxon>
        <taxon>Opisthorchiida</taxon>
        <taxon>Opisthorchiata</taxon>
        <taxon>Opisthorchiidae</taxon>
        <taxon>Clonorchis</taxon>
    </lineage>
</organism>